<evidence type="ECO:0000259" key="3">
    <source>
        <dbReference type="PROSITE" id="PS50020"/>
    </source>
</evidence>
<proteinExistence type="predicted"/>
<accession>A0A8J2P2A6</accession>
<feature type="compositionally biased region" description="Basic and acidic residues" evidence="2">
    <location>
        <begin position="222"/>
        <end position="241"/>
    </location>
</feature>
<keyword evidence="1" id="KW-0175">Coiled coil</keyword>
<feature type="region of interest" description="Disordered" evidence="2">
    <location>
        <begin position="219"/>
        <end position="330"/>
    </location>
</feature>
<evidence type="ECO:0000313" key="4">
    <source>
        <dbReference type="EMBL" id="CAG7721369.1"/>
    </source>
</evidence>
<feature type="compositionally biased region" description="Basic and acidic residues" evidence="2">
    <location>
        <begin position="1170"/>
        <end position="1193"/>
    </location>
</feature>
<reference evidence="4" key="1">
    <citation type="submission" date="2021-06" db="EMBL/GenBank/DDBJ databases">
        <authorList>
            <person name="Hodson N. C."/>
            <person name="Mongue J. A."/>
            <person name="Jaron S. K."/>
        </authorList>
    </citation>
    <scope>NUCLEOTIDE SEQUENCE</scope>
</reference>
<feature type="region of interest" description="Disordered" evidence="2">
    <location>
        <begin position="361"/>
        <end position="442"/>
    </location>
</feature>
<dbReference type="PROSITE" id="PS01159">
    <property type="entry name" value="WW_DOMAIN_1"/>
    <property type="match status" value="1"/>
</dbReference>
<feature type="compositionally biased region" description="Low complexity" evidence="2">
    <location>
        <begin position="156"/>
        <end position="179"/>
    </location>
</feature>
<feature type="region of interest" description="Disordered" evidence="2">
    <location>
        <begin position="114"/>
        <end position="134"/>
    </location>
</feature>
<organism evidence="4 5">
    <name type="scientific">Allacma fusca</name>
    <dbReference type="NCBI Taxonomy" id="39272"/>
    <lineage>
        <taxon>Eukaryota</taxon>
        <taxon>Metazoa</taxon>
        <taxon>Ecdysozoa</taxon>
        <taxon>Arthropoda</taxon>
        <taxon>Hexapoda</taxon>
        <taxon>Collembola</taxon>
        <taxon>Symphypleona</taxon>
        <taxon>Sminthuridae</taxon>
        <taxon>Allacma</taxon>
    </lineage>
</organism>
<sequence>MSYSRFASKTPSGNPLLYTESENAIEPTQEDIEEFARRIGIDLQAEPHLIQLARQGLMEKLPPDWKPCKDSHRDVWFYYNNKTHTSQWDHPMDQIYKDKVIQARQDHAMNRIQSFDMSSPKPMKGLPPLKKSGGGLSPISFPSTLAKLGPLRNSSFSSSDDLSQFSSSQKQLSKLQPLDPLKKEPVIRQRIKMEAPVPSAAPLKKAGLTLMGSGANFLKSAKPVEPDKSEDNDWVEPEKVGPKPNGLKKSNSIDENSNKTQEDDSMYFQPQVPEDTPSPVGLNESSGSESGQGKPLKSILSNSLKLRTRLDENTSTSPRNNLWDISPKEMTDEEFNLWNSLDYKRKTSVKFNLDDPKLVFEFNREESDNPNDSDDDNSVSDDSDEQDDDEGEEEGEEENDDGVSKSDRSNEVSRSLGDKPSSAGDGFITVPSAPTPGNKPQIIADLPQTVQRNFTPVNLRNGPITAYEHVQNNVINKDLVPDRATMKANMEKQIHEFQTKLKEEQKQQEDQIRANMENTISSLRTDMASAISKTKQDFENHKNAEINKARKDMETNLNVDLEKLRNEYKEKLHMKKQELDSEQQIELRTIEQQNAEALNMLKTDPRLIEAGKEYEKQLAAEIQQLKSTMTEQHRKQVDEMKSLHSATIQKLREDFKTEEEKLKKEHADIIVEMLSKFDTEKHNLLRSFETEQEKIKQEFSTKASMLTAELTQQLEGMRQDIDSRQHRDNSVASLGTGSDSSIKAAALKQAEEELSHLKSKYKALEEKYTNLKKGVQSVVTGEKSKMESQNLNQSDSFIIDDPVESRPSVHQTNDNDTDSGAAESDTSYSISSSNRSRENKKDENDEKIQRLMNGGNDRLSQALKALDDLKHQILEIKSEQRNYSKMNPSPIEDKNDKTSEVDTHTEEIQVLHSRKKIDVHNATLPLTSAEVRHVKARVSRSAMDGITQNNKLQAKAVSTKDISEERHYVDEAKDFIKNQKYRLKRSGLSFGTPVSTSIGARQRQEYKLNTIHSNRSSESRDYSQSINQYKISKHHSPDHHSETESSGVGSLKESSGEKSKISQDIEGILSSLQQLDGQMKYLWSVVGNSGSNSLQPQATSTPTMLAPTRTRPDQSNPQIQTTLVGTVNSAQFRRSLDVSTNPALTTLEEHVNNIRHRQSRILKQYPLTGDSKRDRSPSISERTKDLREWLEKF</sequence>
<feature type="region of interest" description="Disordered" evidence="2">
    <location>
        <begin position="1090"/>
        <end position="1116"/>
    </location>
</feature>
<evidence type="ECO:0000313" key="5">
    <source>
        <dbReference type="Proteomes" id="UP000708208"/>
    </source>
</evidence>
<dbReference type="PROSITE" id="PS50020">
    <property type="entry name" value="WW_DOMAIN_2"/>
    <property type="match status" value="1"/>
</dbReference>
<feature type="coiled-coil region" evidence="1">
    <location>
        <begin position="747"/>
        <end position="774"/>
    </location>
</feature>
<feature type="compositionally biased region" description="Polar residues" evidence="2">
    <location>
        <begin position="1"/>
        <end position="13"/>
    </location>
</feature>
<evidence type="ECO:0000256" key="1">
    <source>
        <dbReference type="SAM" id="Coils"/>
    </source>
</evidence>
<feature type="region of interest" description="Disordered" evidence="2">
    <location>
        <begin position="1164"/>
        <end position="1193"/>
    </location>
</feature>
<dbReference type="PANTHER" id="PTHR21715:SF0">
    <property type="entry name" value="RH04127P"/>
    <property type="match status" value="1"/>
</dbReference>
<dbReference type="EMBL" id="CAJVCH010078937">
    <property type="protein sequence ID" value="CAG7721369.1"/>
    <property type="molecule type" value="Genomic_DNA"/>
</dbReference>
<comment type="caution">
    <text evidence="4">The sequence shown here is derived from an EMBL/GenBank/DDBJ whole genome shotgun (WGS) entry which is preliminary data.</text>
</comment>
<evidence type="ECO:0000256" key="2">
    <source>
        <dbReference type="SAM" id="MobiDB-lite"/>
    </source>
</evidence>
<dbReference type="AlphaFoldDB" id="A0A8J2P2A6"/>
<dbReference type="OrthoDB" id="6344460at2759"/>
<dbReference type="CDD" id="cd00201">
    <property type="entry name" value="WW"/>
    <property type="match status" value="1"/>
</dbReference>
<feature type="coiled-coil region" evidence="1">
    <location>
        <begin position="558"/>
        <end position="585"/>
    </location>
</feature>
<keyword evidence="5" id="KW-1185">Reference proteome</keyword>
<feature type="compositionally biased region" description="Acidic residues" evidence="2">
    <location>
        <begin position="368"/>
        <end position="401"/>
    </location>
</feature>
<dbReference type="InterPro" id="IPR001202">
    <property type="entry name" value="WW_dom"/>
</dbReference>
<feature type="compositionally biased region" description="Basic and acidic residues" evidence="2">
    <location>
        <begin position="835"/>
        <end position="846"/>
    </location>
</feature>
<feature type="coiled-coil region" evidence="1">
    <location>
        <begin position="615"/>
        <end position="668"/>
    </location>
</feature>
<feature type="compositionally biased region" description="Low complexity" evidence="2">
    <location>
        <begin position="1044"/>
        <end position="1053"/>
    </location>
</feature>
<feature type="domain" description="WW" evidence="3">
    <location>
        <begin position="59"/>
        <end position="93"/>
    </location>
</feature>
<feature type="region of interest" description="Disordered" evidence="2">
    <location>
        <begin position="1"/>
        <end position="22"/>
    </location>
</feature>
<feature type="region of interest" description="Disordered" evidence="2">
    <location>
        <begin position="156"/>
        <end position="184"/>
    </location>
</feature>
<dbReference type="Proteomes" id="UP000708208">
    <property type="component" value="Unassembled WGS sequence"/>
</dbReference>
<feature type="region of interest" description="Disordered" evidence="2">
    <location>
        <begin position="781"/>
        <end position="846"/>
    </location>
</feature>
<feature type="region of interest" description="Disordered" evidence="2">
    <location>
        <begin position="1032"/>
        <end position="1059"/>
    </location>
</feature>
<dbReference type="Pfam" id="PF00397">
    <property type="entry name" value="WW"/>
    <property type="match status" value="1"/>
</dbReference>
<feature type="compositionally biased region" description="Low complexity" evidence="2">
    <location>
        <begin position="824"/>
        <end position="834"/>
    </location>
</feature>
<gene>
    <name evidence="4" type="ORF">AFUS01_LOCUS10590</name>
</gene>
<feature type="compositionally biased region" description="Polar residues" evidence="2">
    <location>
        <begin position="1090"/>
        <end position="1103"/>
    </location>
</feature>
<dbReference type="SMART" id="SM00456">
    <property type="entry name" value="WW"/>
    <property type="match status" value="1"/>
</dbReference>
<feature type="compositionally biased region" description="Basic and acidic residues" evidence="2">
    <location>
        <begin position="402"/>
        <end position="411"/>
    </location>
</feature>
<feature type="compositionally biased region" description="Low complexity" evidence="2">
    <location>
        <begin position="117"/>
        <end position="131"/>
    </location>
</feature>
<name>A0A8J2P2A6_9HEXA</name>
<dbReference type="PANTHER" id="PTHR21715">
    <property type="entry name" value="RH04127P"/>
    <property type="match status" value="1"/>
</dbReference>
<protein>
    <recommendedName>
        <fullName evidence="3">WW domain-containing protein</fullName>
    </recommendedName>
</protein>
<dbReference type="InterPro" id="IPR053233">
    <property type="entry name" value="ABRA-related"/>
</dbReference>
<feature type="compositionally biased region" description="Polar residues" evidence="2">
    <location>
        <begin position="787"/>
        <end position="796"/>
    </location>
</feature>